<name>A0A192A5D7_9RALS</name>
<sequence length="129" mass="14051">MTALADAVLVLHALLVLFIVGGLVAVWVGAARKRSWARNRVFRFVHLTAISIVAGLAVLDVPCPLTVLEDRLRTGSAGSSGFIQRWVSALLYYDLPLWVFAVSYVAFLLAVVLTWWRIPPHPKASGPSG</sequence>
<accession>A0A192A5D7</accession>
<protein>
    <submittedName>
        <fullName evidence="1">Uncharacterized protein</fullName>
    </submittedName>
</protein>
<dbReference type="OrthoDB" id="370375at2"/>
<dbReference type="RefSeq" id="WP_064808223.1">
    <property type="nucleotide sequence ID" value="NZ_CP016023.1"/>
</dbReference>
<reference evidence="2" key="1">
    <citation type="submission" date="2016-06" db="EMBL/GenBank/DDBJ databases">
        <authorList>
            <person name="Xu Y."/>
            <person name="Nagy A."/>
            <person name="Yan X."/>
            <person name="Kim S.W."/>
            <person name="Haley B."/>
            <person name="Liu N.T."/>
            <person name="Nou X."/>
        </authorList>
    </citation>
    <scope>NUCLEOTIDE SEQUENCE [LARGE SCALE GENOMIC DNA]</scope>
    <source>
        <strain evidence="2">ATCC 49129</strain>
    </source>
</reference>
<dbReference type="Pfam" id="PF10861">
    <property type="entry name" value="DUF2784"/>
    <property type="match status" value="1"/>
</dbReference>
<evidence type="ECO:0000313" key="1">
    <source>
        <dbReference type="EMBL" id="ANJ75558.1"/>
    </source>
</evidence>
<dbReference type="GeneID" id="61529113"/>
<dbReference type="Proteomes" id="UP000078572">
    <property type="component" value="Chromosome 2"/>
</dbReference>
<gene>
    <name evidence="1" type="ORF">A9Y76_24010</name>
</gene>
<evidence type="ECO:0000313" key="2">
    <source>
        <dbReference type="Proteomes" id="UP000078572"/>
    </source>
</evidence>
<dbReference type="InterPro" id="IPR021218">
    <property type="entry name" value="DUF2784"/>
</dbReference>
<dbReference type="AlphaFoldDB" id="A0A192A5D7"/>
<keyword evidence="2" id="KW-1185">Reference proteome</keyword>
<dbReference type="STRING" id="190721.ACS15_5207"/>
<proteinExistence type="predicted"/>
<organism evidence="1 2">
    <name type="scientific">Ralstonia insidiosa</name>
    <dbReference type="NCBI Taxonomy" id="190721"/>
    <lineage>
        <taxon>Bacteria</taxon>
        <taxon>Pseudomonadati</taxon>
        <taxon>Pseudomonadota</taxon>
        <taxon>Betaproteobacteria</taxon>
        <taxon>Burkholderiales</taxon>
        <taxon>Burkholderiaceae</taxon>
        <taxon>Ralstonia</taxon>
    </lineage>
</organism>
<dbReference type="EMBL" id="CP016023">
    <property type="protein sequence ID" value="ANJ75558.1"/>
    <property type="molecule type" value="Genomic_DNA"/>
</dbReference>